<dbReference type="PANTHER" id="PTHR44591">
    <property type="entry name" value="STRESS RESPONSE REGULATOR PROTEIN 1"/>
    <property type="match status" value="1"/>
</dbReference>
<dbReference type="HOGENOM" id="CLU_000445_69_8_5"/>
<accession>I4Z336</accession>
<dbReference type="AlphaFoldDB" id="I4Z336"/>
<organism evidence="4 5">
    <name type="scientific">Microvirga lotononidis</name>
    <dbReference type="NCBI Taxonomy" id="864069"/>
    <lineage>
        <taxon>Bacteria</taxon>
        <taxon>Pseudomonadati</taxon>
        <taxon>Pseudomonadota</taxon>
        <taxon>Alphaproteobacteria</taxon>
        <taxon>Hyphomicrobiales</taxon>
        <taxon>Methylobacteriaceae</taxon>
        <taxon>Microvirga</taxon>
    </lineage>
</organism>
<evidence type="ECO:0000313" key="5">
    <source>
        <dbReference type="Proteomes" id="UP000003947"/>
    </source>
</evidence>
<evidence type="ECO:0000313" key="4">
    <source>
        <dbReference type="EMBL" id="EIM30628.1"/>
    </source>
</evidence>
<dbReference type="InterPro" id="IPR050595">
    <property type="entry name" value="Bact_response_regulator"/>
</dbReference>
<dbReference type="EMBL" id="JH660636">
    <property type="protein sequence ID" value="EIM30628.1"/>
    <property type="molecule type" value="Genomic_DNA"/>
</dbReference>
<dbReference type="InterPro" id="IPR011006">
    <property type="entry name" value="CheY-like_superfamily"/>
</dbReference>
<keyword evidence="1 2" id="KW-0597">Phosphoprotein</keyword>
<dbReference type="GO" id="GO:0000160">
    <property type="term" value="P:phosphorelay signal transduction system"/>
    <property type="evidence" value="ECO:0007669"/>
    <property type="project" value="InterPro"/>
</dbReference>
<dbReference type="STRING" id="864069.MicloDRAFT_00005310"/>
<evidence type="ECO:0000259" key="3">
    <source>
        <dbReference type="PROSITE" id="PS50110"/>
    </source>
</evidence>
<name>I4Z336_9HYPH</name>
<dbReference type="PATRIC" id="fig|864069.3.peg.583"/>
<protein>
    <submittedName>
        <fullName evidence="4">Response regulator</fullName>
    </submittedName>
</protein>
<dbReference type="Pfam" id="PF00072">
    <property type="entry name" value="Response_reg"/>
    <property type="match status" value="1"/>
</dbReference>
<dbReference type="InterPro" id="IPR001789">
    <property type="entry name" value="Sig_transdc_resp-reg_receiver"/>
</dbReference>
<reference evidence="4 5" key="1">
    <citation type="submission" date="2012-02" db="EMBL/GenBank/DDBJ databases">
        <title>Improved High-Quality Draft sequence of Microvirga sp. WSM3557.</title>
        <authorList>
            <consortium name="US DOE Joint Genome Institute"/>
            <person name="Lucas S."/>
            <person name="Han J."/>
            <person name="Lapidus A."/>
            <person name="Cheng J.-F."/>
            <person name="Goodwin L."/>
            <person name="Pitluck S."/>
            <person name="Peters L."/>
            <person name="Zhang X."/>
            <person name="Detter J.C."/>
            <person name="Han C."/>
            <person name="Tapia R."/>
            <person name="Land M."/>
            <person name="Hauser L."/>
            <person name="Kyrpides N."/>
            <person name="Ivanova N."/>
            <person name="Pagani I."/>
            <person name="Brau L."/>
            <person name="Yates R."/>
            <person name="O'Hara G."/>
            <person name="Rui T."/>
            <person name="Howieson J."/>
            <person name="Reeve W."/>
            <person name="Woyke T."/>
        </authorList>
    </citation>
    <scope>NUCLEOTIDE SEQUENCE [LARGE SCALE GENOMIC DNA]</scope>
    <source>
        <strain evidence="4 5">WSM3557</strain>
    </source>
</reference>
<dbReference type="Gene3D" id="3.40.50.2300">
    <property type="match status" value="1"/>
</dbReference>
<proteinExistence type="predicted"/>
<feature type="modified residue" description="4-aspartylphosphate" evidence="2">
    <location>
        <position position="36"/>
    </location>
</feature>
<dbReference type="SUPFAM" id="SSF52172">
    <property type="entry name" value="CheY-like"/>
    <property type="match status" value="1"/>
</dbReference>
<keyword evidence="5" id="KW-1185">Reference proteome</keyword>
<evidence type="ECO:0000256" key="2">
    <source>
        <dbReference type="PROSITE-ProRule" id="PRU00169"/>
    </source>
</evidence>
<dbReference type="eggNOG" id="COG4566">
    <property type="taxonomic scope" value="Bacteria"/>
</dbReference>
<dbReference type="PROSITE" id="PS50110">
    <property type="entry name" value="RESPONSE_REGULATORY"/>
    <property type="match status" value="1"/>
</dbReference>
<evidence type="ECO:0000256" key="1">
    <source>
        <dbReference type="ARBA" id="ARBA00022553"/>
    </source>
</evidence>
<gene>
    <name evidence="4" type="ORF">MicloDRAFT_00005310</name>
</gene>
<dbReference type="PANTHER" id="PTHR44591:SF25">
    <property type="entry name" value="CHEMOTAXIS TWO-COMPONENT RESPONSE REGULATOR"/>
    <property type="match status" value="1"/>
</dbReference>
<sequence length="111" mass="12162">MTDILFSAGFIPELCQSADEFLKPSRLRSTSCLIADMQLPRVTGIDPCDHLVASGKAIPTILVTSRSGDDQRARALRTGASYYLSKPFSDSELLPCINSTPICQTARKRRT</sequence>
<dbReference type="Proteomes" id="UP000003947">
    <property type="component" value="Unassembled WGS sequence"/>
</dbReference>
<feature type="domain" description="Response regulatory" evidence="3">
    <location>
        <begin position="1"/>
        <end position="101"/>
    </location>
</feature>